<name>A0ABW1XHV5_9ALTE</name>
<evidence type="ECO:0000313" key="3">
    <source>
        <dbReference type="Proteomes" id="UP001596364"/>
    </source>
</evidence>
<proteinExistence type="predicted"/>
<dbReference type="Proteomes" id="UP001596364">
    <property type="component" value="Unassembled WGS sequence"/>
</dbReference>
<keyword evidence="1" id="KW-1133">Transmembrane helix</keyword>
<comment type="caution">
    <text evidence="2">The sequence shown here is derived from an EMBL/GenBank/DDBJ whole genome shotgun (WGS) entry which is preliminary data.</text>
</comment>
<keyword evidence="1" id="KW-0472">Membrane</keyword>
<feature type="transmembrane region" description="Helical" evidence="1">
    <location>
        <begin position="26"/>
        <end position="50"/>
    </location>
</feature>
<dbReference type="EMBL" id="JBHSUS010000001">
    <property type="protein sequence ID" value="MFC6439663.1"/>
    <property type="molecule type" value="Genomic_DNA"/>
</dbReference>
<sequence>MDATNASQRMALQFRQRYRSAMNPDYVPYLHAGFVFSFGLGIMLFSATQLELSQPLGWLILLLALLVGNFGEYAIHRWLGHNKLGNGGLFYDRHTGDHHHFFVDSLMTCDSARDWRVLFFPPWLIVLVVITIALPGQWLINQFSELTLGAFWSVGIVFTYLFYEIMHFSYHLPTGHWSESIPGYLTLKQRHIRHHNLALMHHANFNITLPLFDALLSSSDPHQTN</sequence>
<protein>
    <submittedName>
        <fullName evidence="2">Sterol desaturase family protein</fullName>
    </submittedName>
</protein>
<reference evidence="3" key="1">
    <citation type="journal article" date="2019" name="Int. J. Syst. Evol. Microbiol.">
        <title>The Global Catalogue of Microorganisms (GCM) 10K type strain sequencing project: providing services to taxonomists for standard genome sequencing and annotation.</title>
        <authorList>
            <consortium name="The Broad Institute Genomics Platform"/>
            <consortium name="The Broad Institute Genome Sequencing Center for Infectious Disease"/>
            <person name="Wu L."/>
            <person name="Ma J."/>
        </authorList>
    </citation>
    <scope>NUCLEOTIDE SEQUENCE [LARGE SCALE GENOMIC DNA]</scope>
    <source>
        <strain evidence="3">CGMCC 1.16031</strain>
    </source>
</reference>
<evidence type="ECO:0000256" key="1">
    <source>
        <dbReference type="SAM" id="Phobius"/>
    </source>
</evidence>
<dbReference type="RefSeq" id="WP_165490811.1">
    <property type="nucleotide sequence ID" value="NZ_JBHSUS010000001.1"/>
</dbReference>
<feature type="transmembrane region" description="Helical" evidence="1">
    <location>
        <begin position="56"/>
        <end position="75"/>
    </location>
</feature>
<feature type="transmembrane region" description="Helical" evidence="1">
    <location>
        <begin position="117"/>
        <end position="140"/>
    </location>
</feature>
<gene>
    <name evidence="2" type="ORF">ACFP85_05790</name>
</gene>
<evidence type="ECO:0000313" key="2">
    <source>
        <dbReference type="EMBL" id="MFC6439663.1"/>
    </source>
</evidence>
<keyword evidence="1" id="KW-0812">Transmembrane</keyword>
<keyword evidence="3" id="KW-1185">Reference proteome</keyword>
<accession>A0ABW1XHV5</accession>
<feature type="transmembrane region" description="Helical" evidence="1">
    <location>
        <begin position="146"/>
        <end position="163"/>
    </location>
</feature>
<organism evidence="2 3">
    <name type="scientific">Pseudobowmanella zhangzhouensis</name>
    <dbReference type="NCBI Taxonomy" id="1537679"/>
    <lineage>
        <taxon>Bacteria</taxon>
        <taxon>Pseudomonadati</taxon>
        <taxon>Pseudomonadota</taxon>
        <taxon>Gammaproteobacteria</taxon>
        <taxon>Alteromonadales</taxon>
        <taxon>Alteromonadaceae</taxon>
    </lineage>
</organism>